<name>A0ABW6DU31_9ACTN</name>
<dbReference type="PANTHER" id="PTHR44688">
    <property type="entry name" value="DNA-BINDING TRANSCRIPTIONAL ACTIVATOR DEVR_DOSR"/>
    <property type="match status" value="1"/>
</dbReference>
<feature type="domain" description="HTH luxR-type" evidence="4">
    <location>
        <begin position="31"/>
        <end position="96"/>
    </location>
</feature>
<dbReference type="InterPro" id="IPR016032">
    <property type="entry name" value="Sig_transdc_resp-reg_C-effctor"/>
</dbReference>
<organism evidence="5 6">
    <name type="scientific">Streptomyces bacillaris</name>
    <dbReference type="NCBI Taxonomy" id="68179"/>
    <lineage>
        <taxon>Bacteria</taxon>
        <taxon>Bacillati</taxon>
        <taxon>Actinomycetota</taxon>
        <taxon>Actinomycetes</taxon>
        <taxon>Kitasatosporales</taxon>
        <taxon>Streptomycetaceae</taxon>
        <taxon>Streptomyces</taxon>
    </lineage>
</organism>
<evidence type="ECO:0000259" key="4">
    <source>
        <dbReference type="PROSITE" id="PS50043"/>
    </source>
</evidence>
<gene>
    <name evidence="5" type="ORF">ACFWR3_14585</name>
</gene>
<dbReference type="InterPro" id="IPR036388">
    <property type="entry name" value="WH-like_DNA-bd_sf"/>
</dbReference>
<dbReference type="CDD" id="cd06170">
    <property type="entry name" value="LuxR_C_like"/>
    <property type="match status" value="1"/>
</dbReference>
<evidence type="ECO:0000256" key="3">
    <source>
        <dbReference type="ARBA" id="ARBA00023163"/>
    </source>
</evidence>
<evidence type="ECO:0000256" key="1">
    <source>
        <dbReference type="ARBA" id="ARBA00023015"/>
    </source>
</evidence>
<dbReference type="InterPro" id="IPR000792">
    <property type="entry name" value="Tscrpt_reg_LuxR_C"/>
</dbReference>
<dbReference type="PROSITE" id="PS50043">
    <property type="entry name" value="HTH_LUXR_2"/>
    <property type="match status" value="1"/>
</dbReference>
<dbReference type="EMBL" id="JBHXPM010000012">
    <property type="protein sequence ID" value="MFD3957288.1"/>
    <property type="molecule type" value="Genomic_DNA"/>
</dbReference>
<dbReference type="SUPFAM" id="SSF46894">
    <property type="entry name" value="C-terminal effector domain of the bipartite response regulators"/>
    <property type="match status" value="1"/>
</dbReference>
<accession>A0ABW6DU31</accession>
<reference evidence="5 6" key="1">
    <citation type="submission" date="2024-09" db="EMBL/GenBank/DDBJ databases">
        <title>The Natural Products Discovery Center: Release of the First 8490 Sequenced Strains for Exploring Actinobacteria Biosynthetic Diversity.</title>
        <authorList>
            <person name="Kalkreuter E."/>
            <person name="Kautsar S.A."/>
            <person name="Yang D."/>
            <person name="Bader C.D."/>
            <person name="Teijaro C.N."/>
            <person name="Fluegel L."/>
            <person name="Davis C.M."/>
            <person name="Simpson J.R."/>
            <person name="Lauterbach L."/>
            <person name="Steele A.D."/>
            <person name="Gui C."/>
            <person name="Meng S."/>
            <person name="Li G."/>
            <person name="Viehrig K."/>
            <person name="Ye F."/>
            <person name="Su P."/>
            <person name="Kiefer A.F."/>
            <person name="Nichols A."/>
            <person name="Cepeda A.J."/>
            <person name="Yan W."/>
            <person name="Fan B."/>
            <person name="Jiang Y."/>
            <person name="Adhikari A."/>
            <person name="Zheng C.-J."/>
            <person name="Schuster L."/>
            <person name="Cowan T.M."/>
            <person name="Smanski M.J."/>
            <person name="Chevrette M.G."/>
            <person name="De Carvalho L.P.S."/>
            <person name="Shen B."/>
        </authorList>
    </citation>
    <scope>NUCLEOTIDE SEQUENCE [LARGE SCALE GENOMIC DNA]</scope>
    <source>
        <strain evidence="5 6">NPDC058584</strain>
    </source>
</reference>
<dbReference type="PRINTS" id="PR00038">
    <property type="entry name" value="HTHLUXR"/>
</dbReference>
<protein>
    <submittedName>
        <fullName evidence="5">Helix-turn-helix transcriptional regulator</fullName>
    </submittedName>
</protein>
<keyword evidence="1" id="KW-0805">Transcription regulation</keyword>
<dbReference type="Gene3D" id="1.10.10.10">
    <property type="entry name" value="Winged helix-like DNA-binding domain superfamily/Winged helix DNA-binding domain"/>
    <property type="match status" value="1"/>
</dbReference>
<comment type="caution">
    <text evidence="5">The sequence shown here is derived from an EMBL/GenBank/DDBJ whole genome shotgun (WGS) entry which is preliminary data.</text>
</comment>
<keyword evidence="6" id="KW-1185">Reference proteome</keyword>
<sequence length="109" mass="11513">MINSKLTVGIAGPTGATGTLCLDERPPVPGDPLGIHDLTPRERQVLLLLGQAATNREISHSLGIAERTVKSHLTSVMGKLDVTTRTEAAIFSYVHHAALVHEEPDAAAS</sequence>
<keyword evidence="2" id="KW-0238">DNA-binding</keyword>
<evidence type="ECO:0000256" key="2">
    <source>
        <dbReference type="ARBA" id="ARBA00023125"/>
    </source>
</evidence>
<dbReference type="SMART" id="SM00421">
    <property type="entry name" value="HTH_LUXR"/>
    <property type="match status" value="1"/>
</dbReference>
<keyword evidence="3" id="KW-0804">Transcription</keyword>
<dbReference type="Pfam" id="PF00196">
    <property type="entry name" value="GerE"/>
    <property type="match status" value="1"/>
</dbReference>
<dbReference type="Proteomes" id="UP001598300">
    <property type="component" value="Unassembled WGS sequence"/>
</dbReference>
<dbReference type="RefSeq" id="WP_185907132.1">
    <property type="nucleotide sequence ID" value="NZ_JBEPFV010000002.1"/>
</dbReference>
<dbReference type="PANTHER" id="PTHR44688:SF16">
    <property type="entry name" value="DNA-BINDING TRANSCRIPTIONAL ACTIVATOR DEVR_DOSR"/>
    <property type="match status" value="1"/>
</dbReference>
<evidence type="ECO:0000313" key="5">
    <source>
        <dbReference type="EMBL" id="MFD3957288.1"/>
    </source>
</evidence>
<proteinExistence type="predicted"/>
<evidence type="ECO:0000313" key="6">
    <source>
        <dbReference type="Proteomes" id="UP001598300"/>
    </source>
</evidence>